<proteinExistence type="predicted"/>
<gene>
    <name evidence="1" type="ORF">BD311DRAFT_544720</name>
</gene>
<dbReference type="Proteomes" id="UP000292957">
    <property type="component" value="Unassembled WGS sequence"/>
</dbReference>
<dbReference type="AlphaFoldDB" id="A0A4Q9MWX5"/>
<protein>
    <submittedName>
        <fullName evidence="1">Uncharacterized protein</fullName>
    </submittedName>
</protein>
<organism evidence="1">
    <name type="scientific">Dichomitus squalens</name>
    <dbReference type="NCBI Taxonomy" id="114155"/>
    <lineage>
        <taxon>Eukaryota</taxon>
        <taxon>Fungi</taxon>
        <taxon>Dikarya</taxon>
        <taxon>Basidiomycota</taxon>
        <taxon>Agaricomycotina</taxon>
        <taxon>Agaricomycetes</taxon>
        <taxon>Polyporales</taxon>
        <taxon>Polyporaceae</taxon>
        <taxon>Dichomitus</taxon>
    </lineage>
</organism>
<accession>A0A4Q9MWX5</accession>
<evidence type="ECO:0000313" key="1">
    <source>
        <dbReference type="EMBL" id="TBU32560.1"/>
    </source>
</evidence>
<name>A0A4Q9MWX5_9APHY</name>
<sequence>MRSFKGLRGRGERRLQHVRVVSSRGGPACQGRMPRGDGTSLCGKTARNQAERTYNHTCNIHMLCPARSLGARRLNRIAILGGFCWSQRGPCGHGVSRSYLPTQLSHHSEGAPSSSKADSRIVCGQTRAGGIYLRTNGRERTWAGVMRPRTKLLAGMAWTRERLDCSVCSVHVQIRAADTENMNICARRIDPGAVSAQTPQRNAGVSSWRDCEQREPFRARTSSACPPLRKDRWRLAGRFSTHVPRQRRGGFALRGLTAQRGRRRGGVTLLLCIMLLSRRDMRPIPEPGHRYKMRH</sequence>
<reference evidence="1" key="1">
    <citation type="submission" date="2019-01" db="EMBL/GenBank/DDBJ databases">
        <title>Draft genome sequences of three monokaryotic isolates of the white-rot basidiomycete fungus Dichomitus squalens.</title>
        <authorList>
            <consortium name="DOE Joint Genome Institute"/>
            <person name="Lopez S.C."/>
            <person name="Andreopoulos B."/>
            <person name="Pangilinan J."/>
            <person name="Lipzen A."/>
            <person name="Riley R."/>
            <person name="Ahrendt S."/>
            <person name="Ng V."/>
            <person name="Barry K."/>
            <person name="Daum C."/>
            <person name="Grigoriev I.V."/>
            <person name="Hilden K.S."/>
            <person name="Makela M.R."/>
            <person name="de Vries R.P."/>
        </authorList>
    </citation>
    <scope>NUCLEOTIDE SEQUENCE [LARGE SCALE GENOMIC DNA]</scope>
    <source>
        <strain evidence="1">OM18370.1</strain>
    </source>
</reference>
<dbReference type="EMBL" id="ML143394">
    <property type="protein sequence ID" value="TBU32560.1"/>
    <property type="molecule type" value="Genomic_DNA"/>
</dbReference>